<dbReference type="GO" id="GO:0007015">
    <property type="term" value="P:actin filament organization"/>
    <property type="evidence" value="ECO:0007669"/>
    <property type="project" value="TreeGrafter"/>
</dbReference>
<feature type="compositionally biased region" description="Polar residues" evidence="4">
    <location>
        <begin position="558"/>
        <end position="570"/>
    </location>
</feature>
<evidence type="ECO:0000313" key="6">
    <source>
        <dbReference type="EMBL" id="CAB3266047.1"/>
    </source>
</evidence>
<feature type="compositionally biased region" description="Acidic residues" evidence="4">
    <location>
        <begin position="434"/>
        <end position="449"/>
    </location>
</feature>
<feature type="region of interest" description="Disordered" evidence="4">
    <location>
        <begin position="190"/>
        <end position="242"/>
    </location>
</feature>
<feature type="domain" description="SH3" evidence="5">
    <location>
        <begin position="84"/>
        <end position="143"/>
    </location>
</feature>
<evidence type="ECO:0000256" key="1">
    <source>
        <dbReference type="ARBA" id="ARBA00022443"/>
    </source>
</evidence>
<dbReference type="EMBL" id="LR790185">
    <property type="protein sequence ID" value="CAB3266047.1"/>
    <property type="molecule type" value="mRNA"/>
</dbReference>
<dbReference type="Pfam" id="PF14604">
    <property type="entry name" value="SH3_9"/>
    <property type="match status" value="1"/>
</dbReference>
<dbReference type="AlphaFoldDB" id="A0A6F9DRH0"/>
<dbReference type="InterPro" id="IPR036028">
    <property type="entry name" value="SH3-like_dom_sf"/>
</dbReference>
<feature type="compositionally biased region" description="Basic residues" evidence="4">
    <location>
        <begin position="407"/>
        <end position="419"/>
    </location>
</feature>
<gene>
    <name evidence="6" type="primary">Sh3kbp1</name>
</gene>
<organism evidence="6">
    <name type="scientific">Phallusia mammillata</name>
    <dbReference type="NCBI Taxonomy" id="59560"/>
    <lineage>
        <taxon>Eukaryota</taxon>
        <taxon>Metazoa</taxon>
        <taxon>Chordata</taxon>
        <taxon>Tunicata</taxon>
        <taxon>Ascidiacea</taxon>
        <taxon>Phlebobranchia</taxon>
        <taxon>Ascidiidae</taxon>
        <taxon>Phallusia</taxon>
    </lineage>
</organism>
<dbReference type="PRINTS" id="PR00499">
    <property type="entry name" value="P67PHOX"/>
</dbReference>
<feature type="coiled-coil region" evidence="3">
    <location>
        <begin position="681"/>
        <end position="726"/>
    </location>
</feature>
<feature type="compositionally biased region" description="Basic and acidic residues" evidence="4">
    <location>
        <begin position="456"/>
        <end position="473"/>
    </location>
</feature>
<dbReference type="SMART" id="SM00326">
    <property type="entry name" value="SH3"/>
    <property type="match status" value="3"/>
</dbReference>
<dbReference type="InterPro" id="IPR001452">
    <property type="entry name" value="SH3_domain"/>
</dbReference>
<feature type="compositionally biased region" description="Low complexity" evidence="4">
    <location>
        <begin position="145"/>
        <end position="154"/>
    </location>
</feature>
<feature type="compositionally biased region" description="Basic and acidic residues" evidence="4">
    <location>
        <begin position="420"/>
        <end position="433"/>
    </location>
</feature>
<feature type="domain" description="SH3" evidence="5">
    <location>
        <begin position="241"/>
        <end position="307"/>
    </location>
</feature>
<dbReference type="PANTHER" id="PTHR14167:SF92">
    <property type="entry name" value="CIN85 AND CD2AP RELATED, ISOFORM J"/>
    <property type="match status" value="1"/>
</dbReference>
<dbReference type="SUPFAM" id="SSF50044">
    <property type="entry name" value="SH3-domain"/>
    <property type="match status" value="3"/>
</dbReference>
<accession>A0A6F9DRH0</accession>
<dbReference type="CDD" id="cd11875">
    <property type="entry name" value="SH3_CD2AP-like_3"/>
    <property type="match status" value="1"/>
</dbReference>
<dbReference type="Pfam" id="PF00018">
    <property type="entry name" value="SH3_1"/>
    <property type="match status" value="2"/>
</dbReference>
<keyword evidence="6" id="KW-0808">Transferase</keyword>
<feature type="compositionally biased region" description="Basic and acidic residues" evidence="4">
    <location>
        <begin position="200"/>
        <end position="220"/>
    </location>
</feature>
<feature type="region of interest" description="Disordered" evidence="4">
    <location>
        <begin position="289"/>
        <end position="680"/>
    </location>
</feature>
<name>A0A6F9DRH0_9ASCI</name>
<evidence type="ECO:0000256" key="2">
    <source>
        <dbReference type="PROSITE-ProRule" id="PRU00192"/>
    </source>
</evidence>
<proteinExistence type="evidence at transcript level"/>
<evidence type="ECO:0000259" key="5">
    <source>
        <dbReference type="PROSITE" id="PS50002"/>
    </source>
</evidence>
<keyword evidence="6" id="KW-0418">Kinase</keyword>
<feature type="compositionally biased region" description="Low complexity" evidence="4">
    <location>
        <begin position="522"/>
        <end position="531"/>
    </location>
</feature>
<dbReference type="Gene3D" id="2.30.30.40">
    <property type="entry name" value="SH3 Domains"/>
    <property type="match status" value="3"/>
</dbReference>
<feature type="compositionally biased region" description="Basic and acidic residues" evidence="4">
    <location>
        <begin position="596"/>
        <end position="630"/>
    </location>
</feature>
<keyword evidence="1 2" id="KW-0728">SH3 domain</keyword>
<dbReference type="InterPro" id="IPR050384">
    <property type="entry name" value="Endophilin_SH3RF"/>
</dbReference>
<dbReference type="CDD" id="cd11873">
    <property type="entry name" value="SH3_CD2AP-like_1"/>
    <property type="match status" value="1"/>
</dbReference>
<feature type="compositionally biased region" description="Polar residues" evidence="4">
    <location>
        <begin position="354"/>
        <end position="368"/>
    </location>
</feature>
<dbReference type="PROSITE" id="PS50002">
    <property type="entry name" value="SH3"/>
    <property type="match status" value="3"/>
</dbReference>
<keyword evidence="3" id="KW-0175">Coiled coil</keyword>
<dbReference type="PANTHER" id="PTHR14167">
    <property type="entry name" value="SH3 DOMAIN-CONTAINING"/>
    <property type="match status" value="1"/>
</dbReference>
<feature type="domain" description="SH3" evidence="5">
    <location>
        <begin position="1"/>
        <end position="59"/>
    </location>
</feature>
<protein>
    <submittedName>
        <fullName evidence="6">SH3 domain-containing kinase-binding protein 1</fullName>
    </submittedName>
</protein>
<evidence type="ECO:0000256" key="4">
    <source>
        <dbReference type="SAM" id="MobiDB-lite"/>
    </source>
</evidence>
<dbReference type="GO" id="GO:0016477">
    <property type="term" value="P:cell migration"/>
    <property type="evidence" value="ECO:0007669"/>
    <property type="project" value="TreeGrafter"/>
</dbReference>
<sequence>MALKGIVQFDYKAEAPDELTLAVGDVIMNIKQVEDGWCEGTLKGRTGVFPDNFVKKEKLTTVPPNSHKKMVEEKPNKVKKKVEVLRRMKVVTFSYEPTNEDELQLDVGDIVDVYNDEEEGWARGHCKGKEGVFPTNFAATVEEPAAPATQAAAPAPEPQEDVKAEEPAQVQPKKVKGVGFGNIFGEGPIKLRQSSFGETNPDRKMNHEKPPKVHQDKAEKLSPATPDKPIGPPIQASKKSKPVEKCRVMFDYSAENADELTLVKGDIVIILDKLSADAGWWEGEIVDDNGKRRRGVFPDNFVAPLPSADDDVASEKSSPKEAAKEVKQSESKTAKSKTESKRTSALLPPEEKSTPSSRSKVKQLTNSLKRPAPQAPPASSKPQEETSDDSNDINTVVNSTKDDQKLTHYKRPGGPKNRRKPDSVGRRERAREATEEEMPEVEPEPEPEPVVEPVEVPEKPAEPQTTPKRETKRGIQVMPVPASNETSGDAPSWLKNLRNRNSQKKPVGAMSVSPSRDEEAPAETTQTTAPAWLSQLKKTKSGSQIVPGRPSVPVTSPKPGSTKSMTSPTLNHAPARPPTPEKLGEKAPVAAAAIQEKQEPDTKVSSEHVNDVKTEVEVKTVPKSVKEAKRPPFKHVALQPPRQSEKKPVPSASSKPKPPPPKAKPMLPGAKPVGPASSSTLDELKEEMKLLKDAFAAMQAENKREIAKLSADLEEERSQRMILQAEVKRLGSL</sequence>
<reference evidence="6" key="1">
    <citation type="submission" date="2020-04" db="EMBL/GenBank/DDBJ databases">
        <authorList>
            <person name="Neveu A P."/>
        </authorList>
    </citation>
    <scope>NUCLEOTIDE SEQUENCE</scope>
    <source>
        <tissue evidence="6">Whole embryo</tissue>
    </source>
</reference>
<dbReference type="PRINTS" id="PR00452">
    <property type="entry name" value="SH3DOMAIN"/>
</dbReference>
<dbReference type="GO" id="GO:0016301">
    <property type="term" value="F:kinase activity"/>
    <property type="evidence" value="ECO:0007669"/>
    <property type="project" value="UniProtKB-KW"/>
</dbReference>
<feature type="region of interest" description="Disordered" evidence="4">
    <location>
        <begin position="145"/>
        <end position="170"/>
    </location>
</feature>
<evidence type="ECO:0000256" key="3">
    <source>
        <dbReference type="SAM" id="Coils"/>
    </source>
</evidence>
<feature type="compositionally biased region" description="Basic and acidic residues" evidence="4">
    <location>
        <begin position="313"/>
        <end position="342"/>
    </location>
</feature>